<keyword evidence="7 8" id="KW-0472">Membrane</keyword>
<keyword evidence="4 8" id="KW-0812">Transmembrane</keyword>
<evidence type="ECO:0000256" key="7">
    <source>
        <dbReference type="ARBA" id="ARBA00023136"/>
    </source>
</evidence>
<dbReference type="GO" id="GO:0005524">
    <property type="term" value="F:ATP binding"/>
    <property type="evidence" value="ECO:0007669"/>
    <property type="project" value="UniProtKB-KW"/>
</dbReference>
<dbReference type="InterPro" id="IPR039421">
    <property type="entry name" value="Type_1_exporter"/>
</dbReference>
<evidence type="ECO:0000256" key="4">
    <source>
        <dbReference type="ARBA" id="ARBA00022692"/>
    </source>
</evidence>
<gene>
    <name evidence="10" type="ORF">PECUL_23A021059</name>
</gene>
<dbReference type="Proteomes" id="UP001295444">
    <property type="component" value="Unassembled WGS sequence"/>
</dbReference>
<proteinExistence type="inferred from homology"/>
<dbReference type="GO" id="GO:0090374">
    <property type="term" value="P:oligopeptide export from mitochondrion"/>
    <property type="evidence" value="ECO:0007669"/>
    <property type="project" value="TreeGrafter"/>
</dbReference>
<feature type="domain" description="ABC transmembrane type-1" evidence="9">
    <location>
        <begin position="19"/>
        <end position="138"/>
    </location>
</feature>
<dbReference type="GO" id="GO:0006811">
    <property type="term" value="P:monoatomic ion transport"/>
    <property type="evidence" value="ECO:0007669"/>
    <property type="project" value="UniProtKB-KW"/>
</dbReference>
<dbReference type="PROSITE" id="PS50929">
    <property type="entry name" value="ABC_TM1F"/>
    <property type="match status" value="1"/>
</dbReference>
<keyword evidence="10" id="KW-0547">Nucleotide-binding</keyword>
<dbReference type="InterPro" id="IPR036640">
    <property type="entry name" value="ABC1_TM_sf"/>
</dbReference>
<evidence type="ECO:0000256" key="5">
    <source>
        <dbReference type="ARBA" id="ARBA00022989"/>
    </source>
</evidence>
<comment type="subcellular location">
    <subcellularLocation>
        <location evidence="1">Membrane</location>
        <topology evidence="1">Multi-pass membrane protein</topology>
    </subcellularLocation>
</comment>
<dbReference type="InterPro" id="IPR011527">
    <property type="entry name" value="ABC1_TM_dom"/>
</dbReference>
<feature type="non-terminal residue" evidence="10">
    <location>
        <position position="1"/>
    </location>
</feature>
<evidence type="ECO:0000313" key="10">
    <source>
        <dbReference type="EMBL" id="CAH2331002.1"/>
    </source>
</evidence>
<dbReference type="SUPFAM" id="SSF90123">
    <property type="entry name" value="ABC transporter transmembrane region"/>
    <property type="match status" value="1"/>
</dbReference>
<dbReference type="EMBL" id="CAKOES020002104">
    <property type="protein sequence ID" value="CAH2331002.1"/>
    <property type="molecule type" value="Genomic_DNA"/>
</dbReference>
<reference evidence="10" key="1">
    <citation type="submission" date="2022-03" db="EMBL/GenBank/DDBJ databases">
        <authorList>
            <person name="Alioto T."/>
            <person name="Alioto T."/>
            <person name="Gomez Garrido J."/>
        </authorList>
    </citation>
    <scope>NUCLEOTIDE SEQUENCE</scope>
</reference>
<keyword evidence="5 8" id="KW-1133">Transmembrane helix</keyword>
<comment type="caution">
    <text evidence="10">The sequence shown here is derived from an EMBL/GenBank/DDBJ whole genome shotgun (WGS) entry which is preliminary data.</text>
</comment>
<keyword evidence="11" id="KW-1185">Reference proteome</keyword>
<name>A0AAD1TQU7_PELCU</name>
<evidence type="ECO:0000256" key="1">
    <source>
        <dbReference type="ARBA" id="ARBA00004141"/>
    </source>
</evidence>
<keyword evidence="10" id="KW-0067">ATP-binding</keyword>
<evidence type="ECO:0000256" key="3">
    <source>
        <dbReference type="ARBA" id="ARBA00022448"/>
    </source>
</evidence>
<evidence type="ECO:0000256" key="2">
    <source>
        <dbReference type="ARBA" id="ARBA00007577"/>
    </source>
</evidence>
<dbReference type="Pfam" id="PF00664">
    <property type="entry name" value="ABC_membrane"/>
    <property type="match status" value="1"/>
</dbReference>
<evidence type="ECO:0000256" key="6">
    <source>
        <dbReference type="ARBA" id="ARBA00023065"/>
    </source>
</evidence>
<evidence type="ECO:0000313" key="11">
    <source>
        <dbReference type="Proteomes" id="UP001295444"/>
    </source>
</evidence>
<dbReference type="PANTHER" id="PTHR43394">
    <property type="entry name" value="ATP-DEPENDENT PERMEASE MDL1, MITOCHONDRIAL"/>
    <property type="match status" value="1"/>
</dbReference>
<dbReference type="GO" id="GO:0005743">
    <property type="term" value="C:mitochondrial inner membrane"/>
    <property type="evidence" value="ECO:0007669"/>
    <property type="project" value="TreeGrafter"/>
</dbReference>
<accession>A0AAD1TQU7</accession>
<dbReference type="PANTHER" id="PTHR43394:SF17">
    <property type="entry name" value="MITOCHONDRIAL POTASSIUM CHANNEL ATP-BINDING SUBUNIT"/>
    <property type="match status" value="1"/>
</dbReference>
<keyword evidence="6" id="KW-0406">Ion transport</keyword>
<dbReference type="Gene3D" id="1.20.1560.10">
    <property type="entry name" value="ABC transporter type 1, transmembrane domain"/>
    <property type="match status" value="1"/>
</dbReference>
<organism evidence="10 11">
    <name type="scientific">Pelobates cultripes</name>
    <name type="common">Western spadefoot toad</name>
    <dbReference type="NCBI Taxonomy" id="61616"/>
    <lineage>
        <taxon>Eukaryota</taxon>
        <taxon>Metazoa</taxon>
        <taxon>Chordata</taxon>
        <taxon>Craniata</taxon>
        <taxon>Vertebrata</taxon>
        <taxon>Euteleostomi</taxon>
        <taxon>Amphibia</taxon>
        <taxon>Batrachia</taxon>
        <taxon>Anura</taxon>
        <taxon>Pelobatoidea</taxon>
        <taxon>Pelobatidae</taxon>
        <taxon>Pelobates</taxon>
    </lineage>
</organism>
<keyword evidence="3" id="KW-0813">Transport</keyword>
<evidence type="ECO:0000256" key="8">
    <source>
        <dbReference type="SAM" id="Phobius"/>
    </source>
</evidence>
<comment type="similarity">
    <text evidence="2">Belongs to the ABC transporter superfamily. ABCB family. Multidrug resistance exporter (TC 3.A.1.201) subfamily.</text>
</comment>
<sequence length="138" mass="15277">MDCSPPSISILYDICIDFINRQDVAFFDDQKTGLLVNRLTSDVQEFKSSFKQVISQGLRNFTQTVGCFVSLYYISPKLTGTLIVVMPILVGVGAIIGSFLRTLSRRAQEQVAKATGMADEALGNVRTVKAFSMEKREV</sequence>
<protein>
    <submittedName>
        <fullName evidence="10">ATP-binding cassette sub-family B member 8, mitochondrial isoform X2</fullName>
    </submittedName>
</protein>
<feature type="transmembrane region" description="Helical" evidence="8">
    <location>
        <begin position="80"/>
        <end position="100"/>
    </location>
</feature>
<evidence type="ECO:0000259" key="9">
    <source>
        <dbReference type="PROSITE" id="PS50929"/>
    </source>
</evidence>
<dbReference type="AlphaFoldDB" id="A0AAD1TQU7"/>
<dbReference type="GO" id="GO:0015421">
    <property type="term" value="F:ABC-type oligopeptide transporter activity"/>
    <property type="evidence" value="ECO:0007669"/>
    <property type="project" value="TreeGrafter"/>
</dbReference>